<dbReference type="Pfam" id="PF07596">
    <property type="entry name" value="SBP_bac_10"/>
    <property type="match status" value="1"/>
</dbReference>
<protein>
    <submittedName>
        <fullName evidence="3">Type II secretion system protein G</fullName>
    </submittedName>
</protein>
<dbReference type="NCBIfam" id="TIGR02532">
    <property type="entry name" value="IV_pilin_GFxxxE"/>
    <property type="match status" value="1"/>
</dbReference>
<dbReference type="InterPro" id="IPR011453">
    <property type="entry name" value="DUF1559"/>
</dbReference>
<dbReference type="GO" id="GO:0015628">
    <property type="term" value="P:protein secretion by the type II secretion system"/>
    <property type="evidence" value="ECO:0007669"/>
    <property type="project" value="InterPro"/>
</dbReference>
<keyword evidence="1" id="KW-0488">Methylation</keyword>
<dbReference type="InterPro" id="IPR000983">
    <property type="entry name" value="Bac_GSPG_pilin"/>
</dbReference>
<comment type="caution">
    <text evidence="3">The sequence shown here is derived from an EMBL/GenBank/DDBJ whole genome shotgun (WGS) entry which is preliminary data.</text>
</comment>
<name>A0A1V5MJA4_UNCT6</name>
<proteinExistence type="predicted"/>
<dbReference type="PRINTS" id="PR00813">
    <property type="entry name" value="BCTERIALGSPG"/>
</dbReference>
<dbReference type="GO" id="GO:0015627">
    <property type="term" value="C:type II protein secretion system complex"/>
    <property type="evidence" value="ECO:0007669"/>
    <property type="project" value="InterPro"/>
</dbReference>
<evidence type="ECO:0000313" key="3">
    <source>
        <dbReference type="EMBL" id="OPZ92891.1"/>
    </source>
</evidence>
<dbReference type="AlphaFoldDB" id="A0A1V5MJA4"/>
<dbReference type="Gene3D" id="3.30.700.10">
    <property type="entry name" value="Glycoprotein, Type 4 Pilin"/>
    <property type="match status" value="1"/>
</dbReference>
<feature type="domain" description="DUF1559" evidence="2">
    <location>
        <begin position="32"/>
        <end position="99"/>
    </location>
</feature>
<evidence type="ECO:0000259" key="2">
    <source>
        <dbReference type="Pfam" id="PF07596"/>
    </source>
</evidence>
<accession>A0A1V5MJA4</accession>
<dbReference type="Proteomes" id="UP000485484">
    <property type="component" value="Unassembled WGS sequence"/>
</dbReference>
<evidence type="ECO:0000256" key="1">
    <source>
        <dbReference type="ARBA" id="ARBA00022481"/>
    </source>
</evidence>
<dbReference type="InterPro" id="IPR045584">
    <property type="entry name" value="Pilin-like"/>
</dbReference>
<dbReference type="InterPro" id="IPR012902">
    <property type="entry name" value="N_methyl_site"/>
</dbReference>
<dbReference type="EMBL" id="MWAK01000060">
    <property type="protein sequence ID" value="OPZ92891.1"/>
    <property type="molecule type" value="Genomic_DNA"/>
</dbReference>
<organism evidence="3">
    <name type="scientific">candidate division TA06 bacterium ADurb.Bin417</name>
    <dbReference type="NCBI Taxonomy" id="1852828"/>
    <lineage>
        <taxon>Bacteria</taxon>
        <taxon>Bacteria division TA06</taxon>
    </lineage>
</organism>
<dbReference type="Pfam" id="PF07963">
    <property type="entry name" value="N_methyl"/>
    <property type="match status" value="1"/>
</dbReference>
<gene>
    <name evidence="3" type="primary">epsG_3</name>
    <name evidence="3" type="ORF">BWY73_00586</name>
</gene>
<dbReference type="PANTHER" id="PTHR30093">
    <property type="entry name" value="GENERAL SECRETION PATHWAY PROTEIN G"/>
    <property type="match status" value="1"/>
</dbReference>
<reference evidence="3" key="1">
    <citation type="submission" date="2017-02" db="EMBL/GenBank/DDBJ databases">
        <title>Delving into the versatile metabolic prowess of the omnipresent phylum Bacteroidetes.</title>
        <authorList>
            <person name="Nobu M.K."/>
            <person name="Mei R."/>
            <person name="Narihiro T."/>
            <person name="Kuroda K."/>
            <person name="Liu W.-T."/>
        </authorList>
    </citation>
    <scope>NUCLEOTIDE SEQUENCE</scope>
    <source>
        <strain evidence="3">ADurb.Bin417</strain>
    </source>
</reference>
<sequence length="215" mass="24516">MKKEPGFTLIELLVVMAIIAILAALLLPALSAAREKGRQASCLNNLKQLYLALEFYAEDYNELYPRACGTVRWDELDPDDGTYGWMQQLFPYARNKRIYKCPSDRDSDYSYFLGARAAYLAAGGRASVQRKRILYPSAYVLAGDTRDFSHDECDKDDYSQNCVGGAEHASPYVAKWRSHSGGQNILFADGHCRWYRGYDPAEMTFRYDIMHSWAE</sequence>
<dbReference type="SUPFAM" id="SSF54523">
    <property type="entry name" value="Pili subunits"/>
    <property type="match status" value="1"/>
</dbReference>